<feature type="compositionally biased region" description="Polar residues" evidence="1">
    <location>
        <begin position="10"/>
        <end position="20"/>
    </location>
</feature>
<gene>
    <name evidence="2" type="ORF">KSU1_C0528</name>
</gene>
<dbReference type="Proteomes" id="UP000002985">
    <property type="component" value="Unassembled WGS sequence"/>
</dbReference>
<evidence type="ECO:0000313" key="3">
    <source>
        <dbReference type="Proteomes" id="UP000002985"/>
    </source>
</evidence>
<keyword evidence="3" id="KW-1185">Reference proteome</keyword>
<sequence>MQDFAFLQENKPTPNPSQEGNFPDRVEDWLLFPSWEGLGVGKKSLGFVFLKPT</sequence>
<dbReference type="EMBL" id="BAFH01000003">
    <property type="protein sequence ID" value="GAB62124.1"/>
    <property type="molecule type" value="Genomic_DNA"/>
</dbReference>
<feature type="region of interest" description="Disordered" evidence="1">
    <location>
        <begin position="1"/>
        <end position="22"/>
    </location>
</feature>
<organism evidence="2 3">
    <name type="scientific">Candidatus Jettenia caeni</name>
    <dbReference type="NCBI Taxonomy" id="247490"/>
    <lineage>
        <taxon>Bacteria</taxon>
        <taxon>Pseudomonadati</taxon>
        <taxon>Planctomycetota</taxon>
        <taxon>Candidatus Brocadiia</taxon>
        <taxon>Candidatus Brocadiales</taxon>
        <taxon>Candidatus Brocadiaceae</taxon>
        <taxon>Candidatus Jettenia</taxon>
    </lineage>
</organism>
<proteinExistence type="predicted"/>
<evidence type="ECO:0000256" key="1">
    <source>
        <dbReference type="SAM" id="MobiDB-lite"/>
    </source>
</evidence>
<accession>I3IK79</accession>
<protein>
    <submittedName>
        <fullName evidence="2">Uncharacterized protein</fullName>
    </submittedName>
</protein>
<evidence type="ECO:0000313" key="2">
    <source>
        <dbReference type="EMBL" id="GAB62124.1"/>
    </source>
</evidence>
<comment type="caution">
    <text evidence="2">The sequence shown here is derived from an EMBL/GenBank/DDBJ whole genome shotgun (WGS) entry which is preliminary data.</text>
</comment>
<reference evidence="2 3" key="1">
    <citation type="journal article" date="2012" name="FEBS Lett.">
        <title>Anammox organism KSU-1 expresses a NirK-type copper-containing nitrite reductase instead of a NirS-type with cytochrome cd1.</title>
        <authorList>
            <person name="Hira D."/>
            <person name="Toh H."/>
            <person name="Migita C.T."/>
            <person name="Okubo H."/>
            <person name="Nishiyama T."/>
            <person name="Hattori M."/>
            <person name="Furukawa K."/>
            <person name="Fujii T."/>
        </authorList>
    </citation>
    <scope>NUCLEOTIDE SEQUENCE [LARGE SCALE GENOMIC DNA]</scope>
</reference>
<dbReference type="AlphaFoldDB" id="I3IK79"/>
<name>I3IK79_9BACT</name>